<reference evidence="4 5" key="1">
    <citation type="journal article" date="2016" name="Nat. Commun.">
        <title>Thousands of microbial genomes shed light on interconnected biogeochemical processes in an aquifer system.</title>
        <authorList>
            <person name="Anantharaman K."/>
            <person name="Brown C.T."/>
            <person name="Hug L.A."/>
            <person name="Sharon I."/>
            <person name="Castelle C.J."/>
            <person name="Probst A.J."/>
            <person name="Thomas B.C."/>
            <person name="Singh A."/>
            <person name="Wilkins M.J."/>
            <person name="Karaoz U."/>
            <person name="Brodie E.L."/>
            <person name="Williams K.H."/>
            <person name="Hubbard S.S."/>
            <person name="Banfield J.F."/>
        </authorList>
    </citation>
    <scope>NUCLEOTIDE SEQUENCE [LARGE SCALE GENOMIC DNA]</scope>
</reference>
<dbReference type="SUPFAM" id="SSF55120">
    <property type="entry name" value="Pseudouridine synthase"/>
    <property type="match status" value="1"/>
</dbReference>
<protein>
    <recommendedName>
        <fullName evidence="3">Pseudouridine synthase RsuA/RluA-like domain-containing protein</fullName>
    </recommendedName>
</protein>
<dbReference type="InterPro" id="IPR050188">
    <property type="entry name" value="RluA_PseudoU_synthase"/>
</dbReference>
<dbReference type="Pfam" id="PF00849">
    <property type="entry name" value="PseudoU_synth_2"/>
    <property type="match status" value="1"/>
</dbReference>
<keyword evidence="2" id="KW-0413">Isomerase</keyword>
<evidence type="ECO:0000259" key="3">
    <source>
        <dbReference type="Pfam" id="PF00849"/>
    </source>
</evidence>
<dbReference type="InterPro" id="IPR006145">
    <property type="entry name" value="PsdUridine_synth_RsuA/RluA"/>
</dbReference>
<dbReference type="STRING" id="1802730.A2591_01650"/>
<dbReference type="InterPro" id="IPR020103">
    <property type="entry name" value="PsdUridine_synth_cat_dom_sf"/>
</dbReference>
<accession>A0A1G2SME3</accession>
<proteinExistence type="inferred from homology"/>
<dbReference type="PANTHER" id="PTHR21600:SF83">
    <property type="entry name" value="PSEUDOURIDYLATE SYNTHASE RPUSD4, MITOCHONDRIAL"/>
    <property type="match status" value="1"/>
</dbReference>
<dbReference type="EMBL" id="MHUZ01000005">
    <property type="protein sequence ID" value="OHA86250.1"/>
    <property type="molecule type" value="Genomic_DNA"/>
</dbReference>
<dbReference type="CDD" id="cd02869">
    <property type="entry name" value="PseudoU_synth_RluA_like"/>
    <property type="match status" value="1"/>
</dbReference>
<dbReference type="Proteomes" id="UP000178168">
    <property type="component" value="Unassembled WGS sequence"/>
</dbReference>
<name>A0A1G2SME3_9BACT</name>
<dbReference type="GO" id="GO:0001522">
    <property type="term" value="P:pseudouridine synthesis"/>
    <property type="evidence" value="ECO:0007669"/>
    <property type="project" value="InterPro"/>
</dbReference>
<dbReference type="GO" id="GO:0003723">
    <property type="term" value="F:RNA binding"/>
    <property type="evidence" value="ECO:0007669"/>
    <property type="project" value="InterPro"/>
</dbReference>
<gene>
    <name evidence="4" type="ORF">A2591_01650</name>
</gene>
<evidence type="ECO:0000256" key="1">
    <source>
        <dbReference type="ARBA" id="ARBA00010876"/>
    </source>
</evidence>
<evidence type="ECO:0000256" key="2">
    <source>
        <dbReference type="ARBA" id="ARBA00023235"/>
    </source>
</evidence>
<dbReference type="GO" id="GO:0006396">
    <property type="term" value="P:RNA processing"/>
    <property type="evidence" value="ECO:0007669"/>
    <property type="project" value="UniProtKB-ARBA"/>
</dbReference>
<evidence type="ECO:0000313" key="5">
    <source>
        <dbReference type="Proteomes" id="UP000178168"/>
    </source>
</evidence>
<sequence length="221" mass="24486">MKLDVLYEDNHLIAVWKPAGLLTQGDATGDANLMDEVKAYLKETYQKPGNVFLGLLHRLDRPVQGVVLFAKTSKGASRLSEQIRDRTIKKTYHTLVESVPQEPAGTLVHHLVHDERTNTARVYATEKAGSQRAELSYKILSRNLEAKPPKTLLEVELKTGRHHQIRAQLAHIGCPIVGDVKYGASQPLPDRSIALAAVSLTFKTATTNETITILKEVSFLC</sequence>
<comment type="similarity">
    <text evidence="1">Belongs to the pseudouridine synthase RluA family.</text>
</comment>
<dbReference type="Gene3D" id="3.30.2350.10">
    <property type="entry name" value="Pseudouridine synthase"/>
    <property type="match status" value="1"/>
</dbReference>
<dbReference type="GO" id="GO:0009982">
    <property type="term" value="F:pseudouridine synthase activity"/>
    <property type="evidence" value="ECO:0007669"/>
    <property type="project" value="InterPro"/>
</dbReference>
<dbReference type="GO" id="GO:0140098">
    <property type="term" value="F:catalytic activity, acting on RNA"/>
    <property type="evidence" value="ECO:0007669"/>
    <property type="project" value="UniProtKB-ARBA"/>
</dbReference>
<comment type="caution">
    <text evidence="4">The sequence shown here is derived from an EMBL/GenBank/DDBJ whole genome shotgun (WGS) entry which is preliminary data.</text>
</comment>
<organism evidence="4 5">
    <name type="scientific">Candidatus Yonathbacteria bacterium RIFOXYD1_FULL_52_36</name>
    <dbReference type="NCBI Taxonomy" id="1802730"/>
    <lineage>
        <taxon>Bacteria</taxon>
        <taxon>Candidatus Yonathiibacteriota</taxon>
    </lineage>
</organism>
<evidence type="ECO:0000313" key="4">
    <source>
        <dbReference type="EMBL" id="OHA86250.1"/>
    </source>
</evidence>
<dbReference type="AlphaFoldDB" id="A0A1G2SME3"/>
<dbReference type="PANTHER" id="PTHR21600">
    <property type="entry name" value="MITOCHONDRIAL RNA PSEUDOURIDINE SYNTHASE"/>
    <property type="match status" value="1"/>
</dbReference>
<feature type="domain" description="Pseudouridine synthase RsuA/RluA-like" evidence="3">
    <location>
        <begin position="11"/>
        <end position="171"/>
    </location>
</feature>